<feature type="region of interest" description="Disordered" evidence="1">
    <location>
        <begin position="82"/>
        <end position="146"/>
    </location>
</feature>
<name>A0AAD8QI08_LOLMU</name>
<dbReference type="Proteomes" id="UP001231189">
    <property type="component" value="Unassembled WGS sequence"/>
</dbReference>
<reference evidence="2" key="1">
    <citation type="submission" date="2023-07" db="EMBL/GenBank/DDBJ databases">
        <title>A chromosome-level genome assembly of Lolium multiflorum.</title>
        <authorList>
            <person name="Chen Y."/>
            <person name="Copetti D."/>
            <person name="Kolliker R."/>
            <person name="Studer B."/>
        </authorList>
    </citation>
    <scope>NUCLEOTIDE SEQUENCE</scope>
    <source>
        <strain evidence="2">02402/16</strain>
        <tissue evidence="2">Leaf</tissue>
    </source>
</reference>
<comment type="caution">
    <text evidence="2">The sequence shown here is derived from an EMBL/GenBank/DDBJ whole genome shotgun (WGS) entry which is preliminary data.</text>
</comment>
<organism evidence="2 3">
    <name type="scientific">Lolium multiflorum</name>
    <name type="common">Italian ryegrass</name>
    <name type="synonym">Lolium perenne subsp. multiflorum</name>
    <dbReference type="NCBI Taxonomy" id="4521"/>
    <lineage>
        <taxon>Eukaryota</taxon>
        <taxon>Viridiplantae</taxon>
        <taxon>Streptophyta</taxon>
        <taxon>Embryophyta</taxon>
        <taxon>Tracheophyta</taxon>
        <taxon>Spermatophyta</taxon>
        <taxon>Magnoliopsida</taxon>
        <taxon>Liliopsida</taxon>
        <taxon>Poales</taxon>
        <taxon>Poaceae</taxon>
        <taxon>BOP clade</taxon>
        <taxon>Pooideae</taxon>
        <taxon>Poodae</taxon>
        <taxon>Poeae</taxon>
        <taxon>Poeae Chloroplast Group 2 (Poeae type)</taxon>
        <taxon>Loliodinae</taxon>
        <taxon>Loliinae</taxon>
        <taxon>Lolium</taxon>
    </lineage>
</organism>
<proteinExistence type="predicted"/>
<dbReference type="AlphaFoldDB" id="A0AAD8QI08"/>
<gene>
    <name evidence="2" type="ORF">QYE76_059211</name>
</gene>
<sequence>MMWSGFMPNYNYWTKHGEIGIMMEDNQQEEDDDDNYPMFPEYGDTATGEAEDQEASDEPVDDLARSKQTDLRKIFVLACEKPEDRHQKQSKISSPHAANPSCRITKEEDIDADHAYRRRTVTGGGGHHRSTESSMATDGEPQAPAK</sequence>
<protein>
    <submittedName>
        <fullName evidence="2">Uncharacterized protein</fullName>
    </submittedName>
</protein>
<evidence type="ECO:0000313" key="2">
    <source>
        <dbReference type="EMBL" id="KAK1602635.1"/>
    </source>
</evidence>
<evidence type="ECO:0000313" key="3">
    <source>
        <dbReference type="Proteomes" id="UP001231189"/>
    </source>
</evidence>
<dbReference type="EMBL" id="JAUUTY010000216">
    <property type="protein sequence ID" value="KAK1602635.1"/>
    <property type="molecule type" value="Genomic_DNA"/>
</dbReference>
<keyword evidence="3" id="KW-1185">Reference proteome</keyword>
<evidence type="ECO:0000256" key="1">
    <source>
        <dbReference type="SAM" id="MobiDB-lite"/>
    </source>
</evidence>
<feature type="compositionally biased region" description="Acidic residues" evidence="1">
    <location>
        <begin position="49"/>
        <end position="61"/>
    </location>
</feature>
<feature type="region of interest" description="Disordered" evidence="1">
    <location>
        <begin position="26"/>
        <end position="64"/>
    </location>
</feature>
<feature type="compositionally biased region" description="Basic and acidic residues" evidence="1">
    <location>
        <begin position="104"/>
        <end position="115"/>
    </location>
</feature>
<feature type="compositionally biased region" description="Acidic residues" evidence="1">
    <location>
        <begin position="26"/>
        <end position="35"/>
    </location>
</feature>
<accession>A0AAD8QI08</accession>